<dbReference type="GeneID" id="17294106"/>
<dbReference type="HOGENOM" id="CLU_2693027_0_0_1"/>
<dbReference type="EnsemblProtists" id="EKX37402">
    <property type="protein sequence ID" value="EKX37402"/>
    <property type="gene ID" value="GUITHDRAFT_116517"/>
</dbReference>
<evidence type="ECO:0000313" key="3">
    <source>
        <dbReference type="Proteomes" id="UP000011087"/>
    </source>
</evidence>
<gene>
    <name evidence="1" type="ORF">GUITHDRAFT_116517</name>
</gene>
<reference evidence="3" key="2">
    <citation type="submission" date="2012-11" db="EMBL/GenBank/DDBJ databases">
        <authorList>
            <person name="Kuo A."/>
            <person name="Curtis B.A."/>
            <person name="Tanifuji G."/>
            <person name="Burki F."/>
            <person name="Gruber A."/>
            <person name="Irimia M."/>
            <person name="Maruyama S."/>
            <person name="Arias M.C."/>
            <person name="Ball S.G."/>
            <person name="Gile G.H."/>
            <person name="Hirakawa Y."/>
            <person name="Hopkins J.F."/>
            <person name="Rensing S.A."/>
            <person name="Schmutz J."/>
            <person name="Symeonidi A."/>
            <person name="Elias M."/>
            <person name="Eveleigh R.J."/>
            <person name="Herman E.K."/>
            <person name="Klute M.J."/>
            <person name="Nakayama T."/>
            <person name="Obornik M."/>
            <person name="Reyes-Prieto A."/>
            <person name="Armbrust E.V."/>
            <person name="Aves S.J."/>
            <person name="Beiko R.G."/>
            <person name="Coutinho P."/>
            <person name="Dacks J.B."/>
            <person name="Durnford D.G."/>
            <person name="Fast N.M."/>
            <person name="Green B.R."/>
            <person name="Grisdale C."/>
            <person name="Hempe F."/>
            <person name="Henrissat B."/>
            <person name="Hoppner M.P."/>
            <person name="Ishida K.-I."/>
            <person name="Kim E."/>
            <person name="Koreny L."/>
            <person name="Kroth P.G."/>
            <person name="Liu Y."/>
            <person name="Malik S.-B."/>
            <person name="Maier U.G."/>
            <person name="McRose D."/>
            <person name="Mock T."/>
            <person name="Neilson J.A."/>
            <person name="Onodera N.T."/>
            <person name="Poole A.M."/>
            <person name="Pritham E.J."/>
            <person name="Richards T.A."/>
            <person name="Rocap G."/>
            <person name="Roy S.W."/>
            <person name="Sarai C."/>
            <person name="Schaack S."/>
            <person name="Shirato S."/>
            <person name="Slamovits C.H."/>
            <person name="Spencer D.F."/>
            <person name="Suzuki S."/>
            <person name="Worden A.Z."/>
            <person name="Zauner S."/>
            <person name="Barry K."/>
            <person name="Bell C."/>
            <person name="Bharti A.K."/>
            <person name="Crow J.A."/>
            <person name="Grimwood J."/>
            <person name="Kramer R."/>
            <person name="Lindquist E."/>
            <person name="Lucas S."/>
            <person name="Salamov A."/>
            <person name="McFadden G.I."/>
            <person name="Lane C.E."/>
            <person name="Keeling P.J."/>
            <person name="Gray M.W."/>
            <person name="Grigoriev I.V."/>
            <person name="Archibald J.M."/>
        </authorList>
    </citation>
    <scope>NUCLEOTIDE SEQUENCE</scope>
    <source>
        <strain evidence="3">CCMP2712</strain>
    </source>
</reference>
<evidence type="ECO:0000313" key="1">
    <source>
        <dbReference type="EMBL" id="EKX37402.1"/>
    </source>
</evidence>
<organism evidence="1">
    <name type="scientific">Guillardia theta (strain CCMP2712)</name>
    <name type="common">Cryptophyte</name>
    <dbReference type="NCBI Taxonomy" id="905079"/>
    <lineage>
        <taxon>Eukaryota</taxon>
        <taxon>Cryptophyceae</taxon>
        <taxon>Pyrenomonadales</taxon>
        <taxon>Geminigeraceae</taxon>
        <taxon>Guillardia</taxon>
    </lineage>
</organism>
<sequence>MFASIREFVSLQESFGPSFTALSSADDLFKTAATLNAKAKDLYQSAQDTYFQANQQVAFEQYKSGVQVGVGSLL</sequence>
<reference evidence="1 3" key="1">
    <citation type="journal article" date="2012" name="Nature">
        <title>Algal genomes reveal evolutionary mosaicism and the fate of nucleomorphs.</title>
        <authorList>
            <consortium name="DOE Joint Genome Institute"/>
            <person name="Curtis B.A."/>
            <person name="Tanifuji G."/>
            <person name="Burki F."/>
            <person name="Gruber A."/>
            <person name="Irimia M."/>
            <person name="Maruyama S."/>
            <person name="Arias M.C."/>
            <person name="Ball S.G."/>
            <person name="Gile G.H."/>
            <person name="Hirakawa Y."/>
            <person name="Hopkins J.F."/>
            <person name="Kuo A."/>
            <person name="Rensing S.A."/>
            <person name="Schmutz J."/>
            <person name="Symeonidi A."/>
            <person name="Elias M."/>
            <person name="Eveleigh R.J."/>
            <person name="Herman E.K."/>
            <person name="Klute M.J."/>
            <person name="Nakayama T."/>
            <person name="Obornik M."/>
            <person name="Reyes-Prieto A."/>
            <person name="Armbrust E.V."/>
            <person name="Aves S.J."/>
            <person name="Beiko R.G."/>
            <person name="Coutinho P."/>
            <person name="Dacks J.B."/>
            <person name="Durnford D.G."/>
            <person name="Fast N.M."/>
            <person name="Green B.R."/>
            <person name="Grisdale C.J."/>
            <person name="Hempel F."/>
            <person name="Henrissat B."/>
            <person name="Hoppner M.P."/>
            <person name="Ishida K."/>
            <person name="Kim E."/>
            <person name="Koreny L."/>
            <person name="Kroth P.G."/>
            <person name="Liu Y."/>
            <person name="Malik S.B."/>
            <person name="Maier U.G."/>
            <person name="McRose D."/>
            <person name="Mock T."/>
            <person name="Neilson J.A."/>
            <person name="Onodera N.T."/>
            <person name="Poole A.M."/>
            <person name="Pritham E.J."/>
            <person name="Richards T.A."/>
            <person name="Rocap G."/>
            <person name="Roy S.W."/>
            <person name="Sarai C."/>
            <person name="Schaack S."/>
            <person name="Shirato S."/>
            <person name="Slamovits C.H."/>
            <person name="Spencer D.F."/>
            <person name="Suzuki S."/>
            <person name="Worden A.Z."/>
            <person name="Zauner S."/>
            <person name="Barry K."/>
            <person name="Bell C."/>
            <person name="Bharti A.K."/>
            <person name="Crow J.A."/>
            <person name="Grimwood J."/>
            <person name="Kramer R."/>
            <person name="Lindquist E."/>
            <person name="Lucas S."/>
            <person name="Salamov A."/>
            <person name="McFadden G.I."/>
            <person name="Lane C.E."/>
            <person name="Keeling P.J."/>
            <person name="Gray M.W."/>
            <person name="Grigoriev I.V."/>
            <person name="Archibald J.M."/>
        </authorList>
    </citation>
    <scope>NUCLEOTIDE SEQUENCE</scope>
    <source>
        <strain evidence="1 3">CCMP2712</strain>
    </source>
</reference>
<dbReference type="RefSeq" id="XP_005824382.1">
    <property type="nucleotide sequence ID" value="XM_005824325.1"/>
</dbReference>
<dbReference type="PaxDb" id="55529-EKX37402"/>
<proteinExistence type="predicted"/>
<keyword evidence="3" id="KW-1185">Reference proteome</keyword>
<evidence type="ECO:0000313" key="2">
    <source>
        <dbReference type="EnsemblProtists" id="EKX37402"/>
    </source>
</evidence>
<dbReference type="AlphaFoldDB" id="L1IMT4"/>
<accession>L1IMT4</accession>
<protein>
    <submittedName>
        <fullName evidence="1 2">Uncharacterized protein</fullName>
    </submittedName>
</protein>
<dbReference type="Proteomes" id="UP000011087">
    <property type="component" value="Unassembled WGS sequence"/>
</dbReference>
<name>L1IMT4_GUITC</name>
<dbReference type="KEGG" id="gtt:GUITHDRAFT_116517"/>
<dbReference type="EMBL" id="JH993060">
    <property type="protein sequence ID" value="EKX37402.1"/>
    <property type="molecule type" value="Genomic_DNA"/>
</dbReference>
<reference evidence="2" key="3">
    <citation type="submission" date="2016-03" db="UniProtKB">
        <authorList>
            <consortium name="EnsemblProtists"/>
        </authorList>
    </citation>
    <scope>IDENTIFICATION</scope>
</reference>